<accession>A0AB39UXZ0</accession>
<dbReference type="AlphaFoldDB" id="A0AB39UXZ0"/>
<proteinExistence type="predicted"/>
<gene>
    <name evidence="2" type="ORF">AAIA72_03675</name>
</gene>
<dbReference type="Gene3D" id="1.10.8.870">
    <property type="entry name" value="Alpha-glycerophosphate oxidase, cap domain"/>
    <property type="match status" value="1"/>
</dbReference>
<dbReference type="InterPro" id="IPR038299">
    <property type="entry name" value="DAO_C_sf"/>
</dbReference>
<dbReference type="RefSeq" id="WP_369602091.1">
    <property type="nucleotide sequence ID" value="NZ_CP154858.1"/>
</dbReference>
<dbReference type="EMBL" id="CP154858">
    <property type="protein sequence ID" value="XDT73091.1"/>
    <property type="molecule type" value="Genomic_DNA"/>
</dbReference>
<dbReference type="KEGG" id="tcd:AAIA72_03675"/>
<organism evidence="2">
    <name type="scientific">Thermohahella caldifontis</name>
    <dbReference type="NCBI Taxonomy" id="3142973"/>
    <lineage>
        <taxon>Bacteria</taxon>
        <taxon>Pseudomonadati</taxon>
        <taxon>Pseudomonadota</taxon>
        <taxon>Gammaproteobacteria</taxon>
        <taxon>Oceanospirillales</taxon>
        <taxon>Hahellaceae</taxon>
        <taxon>Thermohahella</taxon>
    </lineage>
</organism>
<name>A0AB39UXZ0_9GAMM</name>
<dbReference type="InterPro" id="IPR031656">
    <property type="entry name" value="DAO_C"/>
</dbReference>
<reference evidence="2" key="1">
    <citation type="submission" date="2024-05" db="EMBL/GenBank/DDBJ databases">
        <title>Genome sequencing of novel strain.</title>
        <authorList>
            <person name="Ganbat D."/>
            <person name="Ganbat S."/>
            <person name="Lee S.-J."/>
        </authorList>
    </citation>
    <scope>NUCLEOTIDE SEQUENCE</scope>
    <source>
        <strain evidence="2">SMD15-11</strain>
    </source>
</reference>
<evidence type="ECO:0000313" key="2">
    <source>
        <dbReference type="EMBL" id="XDT73091.1"/>
    </source>
</evidence>
<feature type="domain" description="Alpha-glycerophosphate oxidase C-terminal" evidence="1">
    <location>
        <begin position="32"/>
        <end position="120"/>
    </location>
</feature>
<dbReference type="Pfam" id="PF16901">
    <property type="entry name" value="DAO_C"/>
    <property type="match status" value="1"/>
</dbReference>
<protein>
    <submittedName>
        <fullName evidence="2">Glycerol-3-phosphate dehydrogenase C-terminal domain-containing protein</fullName>
    </submittedName>
</protein>
<sequence length="143" mass="16308">MAAPWLNLSPGSIDAAEPRIFDRVDAEPGPFVSARIQRWIGRYGKAGADVIRSAPGARIGATPWWEGELHWILANEMVEHLDDLMLRRTRLGNILPGGGREILDQIGRICQARLGWDAQRWDRECERYLDIIRRYFSLPEDGQ</sequence>
<evidence type="ECO:0000259" key="1">
    <source>
        <dbReference type="Pfam" id="PF16901"/>
    </source>
</evidence>